<comment type="subunit">
    <text evidence="7">Part of the 50S ribosomal subunit; part of the 5S rRNA/L5/L18/L25 subcomplex. Contacts the 5S and 23S rRNAs.</text>
</comment>
<dbReference type="GO" id="GO:0006412">
    <property type="term" value="P:translation"/>
    <property type="evidence" value="ECO:0007669"/>
    <property type="project" value="UniProtKB-UniRule"/>
</dbReference>
<evidence type="ECO:0000313" key="8">
    <source>
        <dbReference type="EMBL" id="OGN00336.1"/>
    </source>
</evidence>
<dbReference type="PANTHER" id="PTHR12899">
    <property type="entry name" value="39S RIBOSOMAL PROTEIN L18, MITOCHONDRIAL"/>
    <property type="match status" value="1"/>
</dbReference>
<dbReference type="GO" id="GO:0003735">
    <property type="term" value="F:structural constituent of ribosome"/>
    <property type="evidence" value="ECO:0007669"/>
    <property type="project" value="InterPro"/>
</dbReference>
<dbReference type="PANTHER" id="PTHR12899:SF3">
    <property type="entry name" value="LARGE RIBOSOMAL SUBUNIT PROTEIN UL18M"/>
    <property type="match status" value="1"/>
</dbReference>
<keyword evidence="2 7" id="KW-0699">rRNA-binding</keyword>
<proteinExistence type="inferred from homology"/>
<evidence type="ECO:0000256" key="2">
    <source>
        <dbReference type="ARBA" id="ARBA00022730"/>
    </source>
</evidence>
<dbReference type="NCBIfam" id="TIGR00060">
    <property type="entry name" value="L18_bact"/>
    <property type="match status" value="1"/>
</dbReference>
<dbReference type="CDD" id="cd00432">
    <property type="entry name" value="Ribosomal_L18_L5e"/>
    <property type="match status" value="1"/>
</dbReference>
<dbReference type="GO" id="GO:0022625">
    <property type="term" value="C:cytosolic large ribosomal subunit"/>
    <property type="evidence" value="ECO:0007669"/>
    <property type="project" value="TreeGrafter"/>
</dbReference>
<keyword evidence="3 7" id="KW-0694">RNA-binding</keyword>
<keyword evidence="5 7" id="KW-0687">Ribonucleoprotein</keyword>
<dbReference type="FunFam" id="3.30.420.100:FF:000001">
    <property type="entry name" value="50S ribosomal protein L18"/>
    <property type="match status" value="1"/>
</dbReference>
<reference evidence="8 9" key="1">
    <citation type="journal article" date="2016" name="Nat. Commun.">
        <title>Thousands of microbial genomes shed light on interconnected biogeochemical processes in an aquifer system.</title>
        <authorList>
            <person name="Anantharaman K."/>
            <person name="Brown C.T."/>
            <person name="Hug L.A."/>
            <person name="Sharon I."/>
            <person name="Castelle C.J."/>
            <person name="Probst A.J."/>
            <person name="Thomas B.C."/>
            <person name="Singh A."/>
            <person name="Wilkins M.J."/>
            <person name="Karaoz U."/>
            <person name="Brodie E.L."/>
            <person name="Williams K.H."/>
            <person name="Hubbard S.S."/>
            <person name="Banfield J.F."/>
        </authorList>
    </citation>
    <scope>NUCLEOTIDE SEQUENCE [LARGE SCALE GENOMIC DNA]</scope>
</reference>
<dbReference type="Gene3D" id="3.30.420.100">
    <property type="match status" value="1"/>
</dbReference>
<comment type="function">
    <text evidence="7">This is one of the proteins that bind and probably mediate the attachment of the 5S RNA into the large ribosomal subunit, where it forms part of the central protuberance.</text>
</comment>
<dbReference type="InterPro" id="IPR004389">
    <property type="entry name" value="Ribosomal_uL18_bac-type"/>
</dbReference>
<protein>
    <recommendedName>
        <fullName evidence="6 7">Large ribosomal subunit protein uL18</fullName>
    </recommendedName>
</protein>
<evidence type="ECO:0000256" key="5">
    <source>
        <dbReference type="ARBA" id="ARBA00023274"/>
    </source>
</evidence>
<name>A0A1F8EJX6_9BACT</name>
<evidence type="ECO:0000256" key="6">
    <source>
        <dbReference type="ARBA" id="ARBA00035197"/>
    </source>
</evidence>
<dbReference type="Pfam" id="PF00861">
    <property type="entry name" value="Ribosomal_L18p"/>
    <property type="match status" value="1"/>
</dbReference>
<accession>A0A1F8EJX6</accession>
<keyword evidence="4 7" id="KW-0689">Ribosomal protein</keyword>
<comment type="caution">
    <text evidence="8">The sequence shown here is derived from an EMBL/GenBank/DDBJ whole genome shotgun (WGS) entry which is preliminary data.</text>
</comment>
<dbReference type="InterPro" id="IPR057268">
    <property type="entry name" value="Ribosomal_L18"/>
</dbReference>
<evidence type="ECO:0000256" key="3">
    <source>
        <dbReference type="ARBA" id="ARBA00022884"/>
    </source>
</evidence>
<gene>
    <name evidence="7" type="primary">rplR</name>
    <name evidence="8" type="ORF">A2650_01840</name>
</gene>
<sequence length="119" mass="13475">MKVKIKRENRMRRHNRVRAAVKGTSDRPRVSIFKSNRHVFIQFIDDTARKTILSSKITPAKKSKIKGTKTEKVVEIAKILAKKAEEAGVKKVVFDRGGYKYHGRIKALADGLRAGGLKF</sequence>
<dbReference type="AlphaFoldDB" id="A0A1F8EJX6"/>
<dbReference type="HAMAP" id="MF_01337_B">
    <property type="entry name" value="Ribosomal_uL18_B"/>
    <property type="match status" value="1"/>
</dbReference>
<organism evidence="8 9">
    <name type="scientific">Candidatus Yanofskybacteria bacterium RIFCSPHIGHO2_01_FULL_41_53</name>
    <dbReference type="NCBI Taxonomy" id="1802663"/>
    <lineage>
        <taxon>Bacteria</taxon>
        <taxon>Candidatus Yanofskyibacteriota</taxon>
    </lineage>
</organism>
<evidence type="ECO:0000256" key="4">
    <source>
        <dbReference type="ARBA" id="ARBA00022980"/>
    </source>
</evidence>
<dbReference type="EMBL" id="MGJD01000023">
    <property type="protein sequence ID" value="OGN00336.1"/>
    <property type="molecule type" value="Genomic_DNA"/>
</dbReference>
<evidence type="ECO:0000256" key="7">
    <source>
        <dbReference type="HAMAP-Rule" id="MF_01337"/>
    </source>
</evidence>
<dbReference type="Proteomes" id="UP000177117">
    <property type="component" value="Unassembled WGS sequence"/>
</dbReference>
<dbReference type="SUPFAM" id="SSF53137">
    <property type="entry name" value="Translational machinery components"/>
    <property type="match status" value="1"/>
</dbReference>
<evidence type="ECO:0000313" key="9">
    <source>
        <dbReference type="Proteomes" id="UP000177117"/>
    </source>
</evidence>
<dbReference type="GO" id="GO:0008097">
    <property type="term" value="F:5S rRNA binding"/>
    <property type="evidence" value="ECO:0007669"/>
    <property type="project" value="TreeGrafter"/>
</dbReference>
<dbReference type="InterPro" id="IPR005484">
    <property type="entry name" value="Ribosomal_uL18_bac/plant/anim"/>
</dbReference>
<comment type="similarity">
    <text evidence="1 7">Belongs to the universal ribosomal protein uL18 family.</text>
</comment>
<evidence type="ECO:0000256" key="1">
    <source>
        <dbReference type="ARBA" id="ARBA00007116"/>
    </source>
</evidence>